<dbReference type="PANTHER" id="PTHR24178:SF41">
    <property type="entry name" value="ANKYRIN-2 ISOFORM X1"/>
    <property type="match status" value="1"/>
</dbReference>
<dbReference type="PANTHER" id="PTHR24178">
    <property type="entry name" value="MOLTING PROTEIN MLT-4"/>
    <property type="match status" value="1"/>
</dbReference>
<dbReference type="EMBL" id="AP029172">
    <property type="protein sequence ID" value="BFD47131.1"/>
    <property type="molecule type" value="Genomic_DNA"/>
</dbReference>
<evidence type="ECO:0000313" key="5">
    <source>
        <dbReference type="EMBL" id="BFD47131.1"/>
    </source>
</evidence>
<keyword evidence="1" id="KW-0677">Repeat</keyword>
<dbReference type="InterPro" id="IPR036770">
    <property type="entry name" value="Ankyrin_rpt-contain_sf"/>
</dbReference>
<accession>A0AAT9GBC0</accession>
<evidence type="ECO:0000256" key="1">
    <source>
        <dbReference type="ARBA" id="ARBA00022737"/>
    </source>
</evidence>
<proteinExistence type="predicted"/>
<dbReference type="PROSITE" id="PS50297">
    <property type="entry name" value="ANK_REP_REGION"/>
    <property type="match status" value="4"/>
</dbReference>
<sequence>MTEETKDGYASLYVAIQEGNIEAAELLIKCGTNVNDHYERNRTPLHIAIGRKQLEIAKLLIKNGANVNAKTQNHGKDDLTPMHFAVFANTPEFIELLASHGALINERESTEGYTPLHFAALYGNKNIIQALIDKGQNIEDVDNNGRTALFLAARQCTEAEDDSRIEIIKYLIDKLKADVTKKDNNNNAVLFPAANNCPGKVVEFIIEQCIKIFELENFINHKNNDGMDALDIVLNSGNEKAIEVLRSYGADIKNKADGSTQKITAEKPSSTLDRAESAEVAPPIKQRV</sequence>
<evidence type="ECO:0000256" key="4">
    <source>
        <dbReference type="SAM" id="MobiDB-lite"/>
    </source>
</evidence>
<dbReference type="PROSITE" id="PS50088">
    <property type="entry name" value="ANK_REPEAT"/>
    <property type="match status" value="4"/>
</dbReference>
<evidence type="ECO:0000256" key="2">
    <source>
        <dbReference type="ARBA" id="ARBA00023043"/>
    </source>
</evidence>
<feature type="repeat" description="ANK" evidence="3">
    <location>
        <begin position="7"/>
        <end position="39"/>
    </location>
</feature>
<feature type="repeat" description="ANK" evidence="3">
    <location>
        <begin position="111"/>
        <end position="143"/>
    </location>
</feature>
<dbReference type="InterPro" id="IPR002110">
    <property type="entry name" value="Ankyrin_rpt"/>
</dbReference>
<dbReference type="SUPFAM" id="SSF48403">
    <property type="entry name" value="Ankyrin repeat"/>
    <property type="match status" value="1"/>
</dbReference>
<feature type="repeat" description="ANK" evidence="3">
    <location>
        <begin position="77"/>
        <end position="109"/>
    </location>
</feature>
<dbReference type="AlphaFoldDB" id="A0AAT9GBC0"/>
<evidence type="ECO:0000256" key="3">
    <source>
        <dbReference type="PROSITE-ProRule" id="PRU00023"/>
    </source>
</evidence>
<evidence type="ECO:0008006" key="6">
    <source>
        <dbReference type="Google" id="ProtNLM"/>
    </source>
</evidence>
<name>A0AAT9GBC0_9RICK</name>
<dbReference type="PRINTS" id="PR01415">
    <property type="entry name" value="ANKYRIN"/>
</dbReference>
<dbReference type="Gene3D" id="1.25.40.20">
    <property type="entry name" value="Ankyrin repeat-containing domain"/>
    <property type="match status" value="2"/>
</dbReference>
<feature type="region of interest" description="Disordered" evidence="4">
    <location>
        <begin position="257"/>
        <end position="288"/>
    </location>
</feature>
<keyword evidence="2 3" id="KW-0040">ANK repeat</keyword>
<gene>
    <name evidence="5" type="ORF">DMENIID0003_02050</name>
</gene>
<dbReference type="Pfam" id="PF12796">
    <property type="entry name" value="Ank_2"/>
    <property type="match status" value="2"/>
</dbReference>
<reference evidence="5" key="1">
    <citation type="submission" date="2024-01" db="EMBL/GenBank/DDBJ databases">
        <title>Sequencing the genomes of a sandfly, Sergentomyia squamirostris, and its two endosymbionts.</title>
        <authorList>
            <person name="Itokawa K."/>
            <person name="Sanjoba C."/>
        </authorList>
    </citation>
    <scope>NUCLEOTIDE SEQUENCE</scope>
    <source>
        <strain evidence="5">WSSQ</strain>
    </source>
</reference>
<organism evidence="5">
    <name type="scientific">Wolbachia endosymbiont of Sergentomyia squamirostris</name>
    <dbReference type="NCBI Taxonomy" id="3113640"/>
    <lineage>
        <taxon>Bacteria</taxon>
        <taxon>Pseudomonadati</taxon>
        <taxon>Pseudomonadota</taxon>
        <taxon>Alphaproteobacteria</taxon>
        <taxon>Rickettsiales</taxon>
        <taxon>Anaplasmataceae</taxon>
        <taxon>Wolbachieae</taxon>
        <taxon>Wolbachia</taxon>
    </lineage>
</organism>
<protein>
    <recommendedName>
        <fullName evidence="6">Ankyrin repeat domain protein</fullName>
    </recommendedName>
</protein>
<feature type="compositionally biased region" description="Polar residues" evidence="4">
    <location>
        <begin position="257"/>
        <end position="272"/>
    </location>
</feature>
<dbReference type="SMART" id="SM00248">
    <property type="entry name" value="ANK"/>
    <property type="match status" value="6"/>
</dbReference>
<feature type="repeat" description="ANK" evidence="3">
    <location>
        <begin position="40"/>
        <end position="72"/>
    </location>
</feature>